<protein>
    <submittedName>
        <fullName evidence="1">Uncharacterized protein</fullName>
    </submittedName>
</protein>
<gene>
    <name evidence="1" type="ORF">HUT08_04190</name>
</gene>
<reference evidence="1 2" key="1">
    <citation type="submission" date="2020-06" db="EMBL/GenBank/DDBJ databases">
        <title>Genome mining for natural products.</title>
        <authorList>
            <person name="Zhang B."/>
            <person name="Shi J."/>
            <person name="Ge H."/>
        </authorList>
    </citation>
    <scope>NUCLEOTIDE SEQUENCE [LARGE SCALE GENOMIC DNA]</scope>
    <source>
        <strain evidence="1 2">NA00687</strain>
    </source>
</reference>
<accession>A0A7H8N358</accession>
<dbReference type="Proteomes" id="UP000509303">
    <property type="component" value="Chromosome"/>
</dbReference>
<evidence type="ECO:0000313" key="1">
    <source>
        <dbReference type="EMBL" id="QKW48872.1"/>
    </source>
</evidence>
<dbReference type="RefSeq" id="WP_176160604.1">
    <property type="nucleotide sequence ID" value="NZ_CP054929.1"/>
</dbReference>
<organism evidence="1 2">
    <name type="scientific">Streptomyces buecherae</name>
    <dbReference type="NCBI Taxonomy" id="2763006"/>
    <lineage>
        <taxon>Bacteria</taxon>
        <taxon>Bacillati</taxon>
        <taxon>Actinomycetota</taxon>
        <taxon>Actinomycetes</taxon>
        <taxon>Kitasatosporales</taxon>
        <taxon>Streptomycetaceae</taxon>
        <taxon>Streptomyces</taxon>
    </lineage>
</organism>
<name>A0A7H8N358_9ACTN</name>
<evidence type="ECO:0000313" key="2">
    <source>
        <dbReference type="Proteomes" id="UP000509303"/>
    </source>
</evidence>
<proteinExistence type="predicted"/>
<dbReference type="EMBL" id="CP054929">
    <property type="protein sequence ID" value="QKW48872.1"/>
    <property type="molecule type" value="Genomic_DNA"/>
</dbReference>
<dbReference type="AlphaFoldDB" id="A0A7H8N358"/>
<keyword evidence="2" id="KW-1185">Reference proteome</keyword>
<sequence>MTEISYPFSEPSESGGQAALSQLDWQDMALMWAGDRVDFRLTNPSYSGEALPFSARVINGRTIELRPGAAWVGGFYYRSNSVLTVDIEANPTEKPRVDIIVVRADVPKGSSNIVAVKGQPSKTPIAPRPQRIAGQRWEMVLHEISVPAKDGAITVKQCAPFDAPARVATPWNARATAAHHGVGNFFYDLDSNNNDTQLESWNGRDGYMITRHLGKAKTYVPKIVNTGKLPSGILYRGIWRWIAPNTVSFSIDINNTSNTDVKQSGTGPLSFTLPVNPSSSIGQHFSGQLLNSGYDADLPNFVALHGMSHLGNKTDVVKIYHPSSKRLGEGLDYLLTFPRRSSIVFSGTYEANAL</sequence>